<evidence type="ECO:0000313" key="2">
    <source>
        <dbReference type="Proteomes" id="UP001153332"/>
    </source>
</evidence>
<protein>
    <submittedName>
        <fullName evidence="1">Uncharacterized protein</fullName>
    </submittedName>
</protein>
<accession>A0ACC2JVH1</accession>
<evidence type="ECO:0000313" key="1">
    <source>
        <dbReference type="EMBL" id="KAJ8131401.1"/>
    </source>
</evidence>
<proteinExistence type="predicted"/>
<name>A0ACC2JVH1_9PEZI</name>
<reference evidence="1" key="1">
    <citation type="submission" date="2022-12" db="EMBL/GenBank/DDBJ databases">
        <title>Genome Sequence of Lasiodiplodia mahajangana.</title>
        <authorList>
            <person name="Buettner E."/>
        </authorList>
    </citation>
    <scope>NUCLEOTIDE SEQUENCE</scope>
    <source>
        <strain evidence="1">VT137</strain>
    </source>
</reference>
<dbReference type="Proteomes" id="UP001153332">
    <property type="component" value="Unassembled WGS sequence"/>
</dbReference>
<keyword evidence="2" id="KW-1185">Reference proteome</keyword>
<comment type="caution">
    <text evidence="1">The sequence shown here is derived from an EMBL/GenBank/DDBJ whole genome shotgun (WGS) entry which is preliminary data.</text>
</comment>
<organism evidence="1 2">
    <name type="scientific">Lasiodiplodia mahajangana</name>
    <dbReference type="NCBI Taxonomy" id="1108764"/>
    <lineage>
        <taxon>Eukaryota</taxon>
        <taxon>Fungi</taxon>
        <taxon>Dikarya</taxon>
        <taxon>Ascomycota</taxon>
        <taxon>Pezizomycotina</taxon>
        <taxon>Dothideomycetes</taxon>
        <taxon>Dothideomycetes incertae sedis</taxon>
        <taxon>Botryosphaeriales</taxon>
        <taxon>Botryosphaeriaceae</taxon>
        <taxon>Lasiodiplodia</taxon>
    </lineage>
</organism>
<sequence length="854" mass="94086">MGLLPVFFAKGWQRTGTVNVILTFLCDVVLLILLSISVSQPNASLSGSTIIFSGDCNLSTTLNLILHLLANVISGVILASSNFFMQVLNSPSRGEIDKAHKWLRSVDIGVPSFKNLQHISYFKLTGWVIFLVSSIPIHLFFNSAIFHTAYEGSQWHLTIATEAFIKGAPYFPPARNLVKSVNQAQNGLNLAPAGAAGPRYKWSQSQEAYEQPNNSVIYYSDPNGPNGEFFNGYGDNPGIVGYGEPVPWDHYLNTSSTVHRNISLVAAKAGGWDVLNATSCQIEYLSCKPRTEYEDVLVIIDLEGSVGWTRSEVFDLGSDTNLTSYLDAVSPSGKVNSLWFSAQCTTTREPVSRQAACTNTCNGALGKNYSAFPVTDALPIQELWLLVFFPPVRLHDPSLFGEGIVFNETYNSLLVDYCLARPANPPICKVGVSNLLLLVVILSILLKAIQGTIVVWKLPSESLVTPGDAIQSFISNPDLCTQGLGTLHINDSWELEYGFRRHWVRDTTCEITTSTQPRRWTRKQPRLFSVINNKNWIQTYRFLLANLALLLFGLIYSLVDSRDDISFPLDYSNGFSPLFVASGLPFIGTLLVANTPQLIFSTCYSVYNAMVTHLQVEKEWNSFSQFYQPLRVSNPSGKQVSTYRLQLPYSLSVPLIGVSIAFHWLASSAIFLYVADGGYLEGRAYSQDLRSVFHVSDSSLITLGYSTGFILLITILYIVLIICPPLLLGIERLKGDMVGGGSNSLVISAACHVTNVDVAERDSGLTEENQSNSSTDMLLPRSQHLDSSSAENATNEERATSLPLSQRKLRWGAMLLPPEVLSQGALEDGRMVSHLGFGGEEHNVTPPREGNYYI</sequence>
<dbReference type="EMBL" id="JAPUUL010000298">
    <property type="protein sequence ID" value="KAJ8131401.1"/>
    <property type="molecule type" value="Genomic_DNA"/>
</dbReference>
<gene>
    <name evidence="1" type="ORF">O1611_g2221</name>
</gene>